<feature type="repeat" description="WD" evidence="3">
    <location>
        <begin position="934"/>
        <end position="975"/>
    </location>
</feature>
<dbReference type="GO" id="GO:0003824">
    <property type="term" value="F:catalytic activity"/>
    <property type="evidence" value="ECO:0007669"/>
    <property type="project" value="InterPro"/>
</dbReference>
<dbReference type="InterPro" id="IPR011047">
    <property type="entry name" value="Quinoprotein_ADH-like_sf"/>
</dbReference>
<dbReference type="Proteomes" id="UP000184073">
    <property type="component" value="Unassembled WGS sequence"/>
</dbReference>
<dbReference type="SUPFAM" id="SSF53167">
    <property type="entry name" value="Purine and uridine phosphorylases"/>
    <property type="match status" value="1"/>
</dbReference>
<dbReference type="InterPro" id="IPR019775">
    <property type="entry name" value="WD40_repeat_CS"/>
</dbReference>
<dbReference type="SUPFAM" id="SSF50998">
    <property type="entry name" value="Quinoprotein alcohol dehydrogenase-like"/>
    <property type="match status" value="1"/>
</dbReference>
<keyword evidence="6" id="KW-1185">Reference proteome</keyword>
<dbReference type="GeneID" id="63733848"/>
<feature type="repeat" description="WD" evidence="3">
    <location>
        <begin position="978"/>
        <end position="1019"/>
    </location>
</feature>
<feature type="domain" description="Nephrocystin 3-like N-terminal" evidence="4">
    <location>
        <begin position="119"/>
        <end position="280"/>
    </location>
</feature>
<dbReference type="InterPro" id="IPR035994">
    <property type="entry name" value="Nucleoside_phosphorylase_sf"/>
</dbReference>
<evidence type="ECO:0000313" key="6">
    <source>
        <dbReference type="Proteomes" id="UP000184073"/>
    </source>
</evidence>
<protein>
    <recommendedName>
        <fullName evidence="4">Nephrocystin 3-like N-terminal domain-containing protein</fullName>
    </recommendedName>
</protein>
<feature type="repeat" description="WD" evidence="3">
    <location>
        <begin position="1020"/>
        <end position="1061"/>
    </location>
</feature>
<feature type="repeat" description="WD" evidence="3">
    <location>
        <begin position="1105"/>
        <end position="1146"/>
    </location>
</feature>
<dbReference type="PANTHER" id="PTHR19848">
    <property type="entry name" value="WD40 REPEAT PROTEIN"/>
    <property type="match status" value="1"/>
</dbReference>
<dbReference type="Gene3D" id="2.130.10.10">
    <property type="entry name" value="YVTN repeat-like/Quinoprotein amine dehydrogenase"/>
    <property type="match status" value="3"/>
</dbReference>
<organism evidence="5 6">
    <name type="scientific">Aspergillus versicolor CBS 583.65</name>
    <dbReference type="NCBI Taxonomy" id="1036611"/>
    <lineage>
        <taxon>Eukaryota</taxon>
        <taxon>Fungi</taxon>
        <taxon>Dikarya</taxon>
        <taxon>Ascomycota</taxon>
        <taxon>Pezizomycotina</taxon>
        <taxon>Eurotiomycetes</taxon>
        <taxon>Eurotiomycetidae</taxon>
        <taxon>Eurotiales</taxon>
        <taxon>Aspergillaceae</taxon>
        <taxon>Aspergillus</taxon>
        <taxon>Aspergillus subgen. Nidulantes</taxon>
    </lineage>
</organism>
<name>A0A1L9Q0M4_ASPVE</name>
<dbReference type="InterPro" id="IPR020472">
    <property type="entry name" value="WD40_PAC1"/>
</dbReference>
<evidence type="ECO:0000256" key="1">
    <source>
        <dbReference type="ARBA" id="ARBA00022574"/>
    </source>
</evidence>
<evidence type="ECO:0000259" key="4">
    <source>
        <dbReference type="Pfam" id="PF24883"/>
    </source>
</evidence>
<dbReference type="InterPro" id="IPR001680">
    <property type="entry name" value="WD40_rpt"/>
</dbReference>
<dbReference type="PANTHER" id="PTHR19848:SF8">
    <property type="entry name" value="F-BOX AND WD REPEAT DOMAIN CONTAINING 7"/>
    <property type="match status" value="1"/>
</dbReference>
<dbReference type="CDD" id="cd00200">
    <property type="entry name" value="WD40"/>
    <property type="match status" value="1"/>
</dbReference>
<dbReference type="OrthoDB" id="1577640at2759"/>
<feature type="repeat" description="WD" evidence="3">
    <location>
        <begin position="1156"/>
        <end position="1182"/>
    </location>
</feature>
<dbReference type="PROSITE" id="PS50082">
    <property type="entry name" value="WD_REPEATS_2"/>
    <property type="match status" value="7"/>
</dbReference>
<reference evidence="6" key="1">
    <citation type="journal article" date="2017" name="Genome Biol.">
        <title>Comparative genomics reveals high biological diversity and specific adaptations in the industrially and medically important fungal genus Aspergillus.</title>
        <authorList>
            <person name="de Vries R.P."/>
            <person name="Riley R."/>
            <person name="Wiebenga A."/>
            <person name="Aguilar-Osorio G."/>
            <person name="Amillis S."/>
            <person name="Uchima C.A."/>
            <person name="Anderluh G."/>
            <person name="Asadollahi M."/>
            <person name="Askin M."/>
            <person name="Barry K."/>
            <person name="Battaglia E."/>
            <person name="Bayram O."/>
            <person name="Benocci T."/>
            <person name="Braus-Stromeyer S.A."/>
            <person name="Caldana C."/>
            <person name="Canovas D."/>
            <person name="Cerqueira G.C."/>
            <person name="Chen F."/>
            <person name="Chen W."/>
            <person name="Choi C."/>
            <person name="Clum A."/>
            <person name="Dos Santos R.A."/>
            <person name="Damasio A.R."/>
            <person name="Diallinas G."/>
            <person name="Emri T."/>
            <person name="Fekete E."/>
            <person name="Flipphi M."/>
            <person name="Freyberg S."/>
            <person name="Gallo A."/>
            <person name="Gournas C."/>
            <person name="Habgood R."/>
            <person name="Hainaut M."/>
            <person name="Harispe M.L."/>
            <person name="Henrissat B."/>
            <person name="Hilden K.S."/>
            <person name="Hope R."/>
            <person name="Hossain A."/>
            <person name="Karabika E."/>
            <person name="Karaffa L."/>
            <person name="Karanyi Z."/>
            <person name="Krasevec N."/>
            <person name="Kuo A."/>
            <person name="Kusch H."/>
            <person name="LaButti K."/>
            <person name="Lagendijk E.L."/>
            <person name="Lapidus A."/>
            <person name="Levasseur A."/>
            <person name="Lindquist E."/>
            <person name="Lipzen A."/>
            <person name="Logrieco A.F."/>
            <person name="MacCabe A."/>
            <person name="Maekelae M.R."/>
            <person name="Malavazi I."/>
            <person name="Melin P."/>
            <person name="Meyer V."/>
            <person name="Mielnichuk N."/>
            <person name="Miskei M."/>
            <person name="Molnar A.P."/>
            <person name="Mule G."/>
            <person name="Ngan C.Y."/>
            <person name="Orejas M."/>
            <person name="Orosz E."/>
            <person name="Ouedraogo J.P."/>
            <person name="Overkamp K.M."/>
            <person name="Park H.-S."/>
            <person name="Perrone G."/>
            <person name="Piumi F."/>
            <person name="Punt P.J."/>
            <person name="Ram A.F."/>
            <person name="Ramon A."/>
            <person name="Rauscher S."/>
            <person name="Record E."/>
            <person name="Riano-Pachon D.M."/>
            <person name="Robert V."/>
            <person name="Roehrig J."/>
            <person name="Ruller R."/>
            <person name="Salamov A."/>
            <person name="Salih N.S."/>
            <person name="Samson R.A."/>
            <person name="Sandor E."/>
            <person name="Sanguinetti M."/>
            <person name="Schuetze T."/>
            <person name="Sepcic K."/>
            <person name="Shelest E."/>
            <person name="Sherlock G."/>
            <person name="Sophianopoulou V."/>
            <person name="Squina F.M."/>
            <person name="Sun H."/>
            <person name="Susca A."/>
            <person name="Todd R.B."/>
            <person name="Tsang A."/>
            <person name="Unkles S.E."/>
            <person name="van de Wiele N."/>
            <person name="van Rossen-Uffink D."/>
            <person name="Oliveira J.V."/>
            <person name="Vesth T.C."/>
            <person name="Visser J."/>
            <person name="Yu J.-H."/>
            <person name="Zhou M."/>
            <person name="Andersen M.R."/>
            <person name="Archer D.B."/>
            <person name="Baker S.E."/>
            <person name="Benoit I."/>
            <person name="Brakhage A.A."/>
            <person name="Braus G.H."/>
            <person name="Fischer R."/>
            <person name="Frisvad J.C."/>
            <person name="Goldman G.H."/>
            <person name="Houbraken J."/>
            <person name="Oakley B."/>
            <person name="Pocsi I."/>
            <person name="Scazzocchio C."/>
            <person name="Seiboth B."/>
            <person name="vanKuyk P.A."/>
            <person name="Wortman J."/>
            <person name="Dyer P.S."/>
            <person name="Grigoriev I.V."/>
        </authorList>
    </citation>
    <scope>NUCLEOTIDE SEQUENCE [LARGE SCALE GENOMIC DNA]</scope>
    <source>
        <strain evidence="6">CBS 583.65</strain>
    </source>
</reference>
<proteinExistence type="predicted"/>
<evidence type="ECO:0000256" key="2">
    <source>
        <dbReference type="ARBA" id="ARBA00022737"/>
    </source>
</evidence>
<dbReference type="Gene3D" id="3.40.50.300">
    <property type="entry name" value="P-loop containing nucleotide triphosphate hydrolases"/>
    <property type="match status" value="1"/>
</dbReference>
<dbReference type="EMBL" id="KV878136">
    <property type="protein sequence ID" value="OJJ07256.1"/>
    <property type="molecule type" value="Genomic_DNA"/>
</dbReference>
<gene>
    <name evidence="5" type="ORF">ASPVEDRAFT_88511</name>
</gene>
<dbReference type="PROSITE" id="PS50294">
    <property type="entry name" value="WD_REPEATS_REGION"/>
    <property type="match status" value="6"/>
</dbReference>
<dbReference type="InterPro" id="IPR015943">
    <property type="entry name" value="WD40/YVTN_repeat-like_dom_sf"/>
</dbReference>
<accession>A0A1L9Q0M4</accession>
<dbReference type="Pfam" id="PF24883">
    <property type="entry name" value="NPHP3_N"/>
    <property type="match status" value="1"/>
</dbReference>
<dbReference type="PRINTS" id="PR00320">
    <property type="entry name" value="GPROTEINBRPT"/>
</dbReference>
<dbReference type="InterPro" id="IPR036322">
    <property type="entry name" value="WD40_repeat_dom_sf"/>
</dbReference>
<dbReference type="STRING" id="1036611.A0A1L9Q0M4"/>
<feature type="repeat" description="WD" evidence="3">
    <location>
        <begin position="892"/>
        <end position="933"/>
    </location>
</feature>
<dbReference type="SUPFAM" id="SSF52540">
    <property type="entry name" value="P-loop containing nucleoside triphosphate hydrolases"/>
    <property type="match status" value="1"/>
</dbReference>
<feature type="repeat" description="WD" evidence="3">
    <location>
        <begin position="851"/>
        <end position="891"/>
    </location>
</feature>
<dbReference type="Pfam" id="PF00400">
    <property type="entry name" value="WD40"/>
    <property type="match status" value="11"/>
</dbReference>
<sequence length="1253" mass="139033">MEAAGLMQDFPCIIIRGICDYSDTHKNKKWQGYAALAAAAYAKEMLEYMPKGRVPQGSLVVDICKSLTGELNSLSKATKHIEQKIDLQALKTAKGAAFDAYENHHDECIQGTRVELLRDIEEWATSQHGKCIFWLNGMAGTGKSTISRTIARQLQEIGMLGASFFFKRGEEDRGNAKKLFATIIQQLGIGNPKLMRSIQKTVEEDPYISEKALGEQFDKLIVQPLLDLNLDETLTMVVVIDALDECEIGEYRDDIRVIIKLLPRVQTLGRLRLRFFLTSRPELPIRLGFKNIKYQHQHMDLHDVAKSAVERDISIFLRHRFLHIQQDRDLPIEWPGEQAIESLLARTVPLFISAATLCRFLGDINWDPQSRLQEILADQMTYVSKMASTYVPVLNGLLLGQDEWETKHLVKEFKQVVGTIIILATPLSINGLSQLLGLTAVSIRRRLDRLHSVLNIPEGPESPVRVLHLSFRDFLLDERTKASKESQRFWVDEKAAHYALAERCIATMCHSLKKNICSLPTDGTERSDIDVVSLSVHLPPELQYSCRYWTQHLVQSADPVMLLSKAFPFLETHCLHWVEAMGVLGIASEVIEAIKRSRAVIQGGQHPKISEFLGDLMRFVVRNRQIVDTAPLQLYSSGLMFAPESSIVKTMHKKELFGWRQLPKVDESWDAQLQTLDETNESASGRVTSLAFSPNGQILASSYARGNISPCVIKLWDPSTGQLRQTLKCSPNSNQSVAFSPDGQLLASSSSGDRPGVNLWDPSTGELREYLKHDSGTIWSVAFSPDGRLLASGSGKVQLWDPRTAQLRQTLEEQSGPVYSVVFSPTGQLLASASFDIRLWDPTTGDLCQILEGHSSYVNSMAFLPGQLLASGSGDKTIKLWDLTTGGLRQTFKAHSGGVRSLAFSTDSQLLASGADDGTIRLWDPDTGKIRQTFERPSLPIRCIAFSPDGQLLASGSHGGILQLWDPSANRPSLTAVEAGHSLRVQSIAFSPNGDLLASGSEDTTIKVWNPQTAEIRQTITGNSLPVRSVTFSPNGQLLEFGLSDRRVKVWDVITSKLHQNLEGKPFKSRSIAFSPNSQLLAFPSTDNNTVKLCDPITGELHQSLEGHSSFITSIAFSADGQLLASSSGDRTIKLWDANTGELRHTLEVFHLIAISLAFSPDSQLLACNSIDQTVALWDARTELCQILDHRHSAWAWLENGSPISILNDQWVYIEGIKVLWLPHGYRPECLAMKDGILALGHASGRVSFISLS</sequence>
<evidence type="ECO:0000313" key="5">
    <source>
        <dbReference type="EMBL" id="OJJ07256.1"/>
    </source>
</evidence>
<dbReference type="VEuPathDB" id="FungiDB:ASPVEDRAFT_88511"/>
<dbReference type="SUPFAM" id="SSF50978">
    <property type="entry name" value="WD40 repeat-like"/>
    <property type="match status" value="1"/>
</dbReference>
<dbReference type="AlphaFoldDB" id="A0A1L9Q0M4"/>
<dbReference type="InterPro" id="IPR027417">
    <property type="entry name" value="P-loop_NTPase"/>
</dbReference>
<dbReference type="GO" id="GO:0009116">
    <property type="term" value="P:nucleoside metabolic process"/>
    <property type="evidence" value="ECO:0007669"/>
    <property type="project" value="InterPro"/>
</dbReference>
<dbReference type="RefSeq" id="XP_040673018.1">
    <property type="nucleotide sequence ID" value="XM_040818337.1"/>
</dbReference>
<dbReference type="PROSITE" id="PS00678">
    <property type="entry name" value="WD_REPEATS_1"/>
    <property type="match status" value="2"/>
</dbReference>
<evidence type="ECO:0000256" key="3">
    <source>
        <dbReference type="PROSITE-ProRule" id="PRU00221"/>
    </source>
</evidence>
<dbReference type="SMART" id="SM00320">
    <property type="entry name" value="WD40"/>
    <property type="match status" value="12"/>
</dbReference>
<keyword evidence="1 3" id="KW-0853">WD repeat</keyword>
<dbReference type="InterPro" id="IPR056884">
    <property type="entry name" value="NPHP3-like_N"/>
</dbReference>
<keyword evidence="2" id="KW-0677">Repeat</keyword>
<dbReference type="Gene3D" id="3.40.50.1580">
    <property type="entry name" value="Nucleoside phosphorylase domain"/>
    <property type="match status" value="1"/>
</dbReference>